<organism evidence="3 4">
    <name type="scientific">Spirulina subsalsa FACHB-351</name>
    <dbReference type="NCBI Taxonomy" id="234711"/>
    <lineage>
        <taxon>Bacteria</taxon>
        <taxon>Bacillati</taxon>
        <taxon>Cyanobacteriota</taxon>
        <taxon>Cyanophyceae</taxon>
        <taxon>Spirulinales</taxon>
        <taxon>Spirulinaceae</taxon>
        <taxon>Spirulina</taxon>
    </lineage>
</organism>
<dbReference type="InterPro" id="IPR012337">
    <property type="entry name" value="RNaseH-like_sf"/>
</dbReference>
<feature type="non-terminal residue" evidence="3">
    <location>
        <position position="194"/>
    </location>
</feature>
<keyword evidence="4" id="KW-1185">Reference proteome</keyword>
<proteinExistence type="predicted"/>
<feature type="non-terminal residue" evidence="3">
    <location>
        <position position="1"/>
    </location>
</feature>
<dbReference type="PANTHER" id="PTHR33258">
    <property type="entry name" value="TRANSPOSASE INSL FOR INSERTION SEQUENCE ELEMENT IS186A-RELATED"/>
    <property type="match status" value="1"/>
</dbReference>
<reference evidence="3 4" key="1">
    <citation type="submission" date="2021-08" db="EMBL/GenBank/DDBJ databases">
        <title>Draft genome sequence of Spirulina subsalsa with high tolerance to salinity and hype-accumulation of phycocyanin.</title>
        <authorList>
            <person name="Pei H."/>
            <person name="Jiang L."/>
        </authorList>
    </citation>
    <scope>NUCLEOTIDE SEQUENCE [LARGE SCALE GENOMIC DNA]</scope>
    <source>
        <strain evidence="3 4">FACHB-351</strain>
    </source>
</reference>
<dbReference type="RefSeq" id="WP_265267020.1">
    <property type="nucleotide sequence ID" value="NZ_JAIHOM010000270.1"/>
</dbReference>
<evidence type="ECO:0000313" key="3">
    <source>
        <dbReference type="EMBL" id="MCW6039062.1"/>
    </source>
</evidence>
<dbReference type="SUPFAM" id="SSF53098">
    <property type="entry name" value="Ribonuclease H-like"/>
    <property type="match status" value="1"/>
</dbReference>
<comment type="caution">
    <text evidence="3">The sequence shown here is derived from an EMBL/GenBank/DDBJ whole genome shotgun (WGS) entry which is preliminary data.</text>
</comment>
<dbReference type="Proteomes" id="UP001526426">
    <property type="component" value="Unassembled WGS sequence"/>
</dbReference>
<gene>
    <name evidence="3" type="ORF">K4A83_22840</name>
</gene>
<dbReference type="Pfam" id="PF01609">
    <property type="entry name" value="DDE_Tnp_1"/>
    <property type="match status" value="1"/>
</dbReference>
<feature type="region of interest" description="Disordered" evidence="1">
    <location>
        <begin position="1"/>
        <end position="20"/>
    </location>
</feature>
<sequence length="194" mass="22723">MAHSQKSIKDHTRQRTQPNLDSEAIAQQLEDLIKPCVYSQLAYYRSFGMRERILSLPFMMAVVLTIIEAQSDWITRYKQGAKYEVIKTLSHSFSHRDQIIRLGKGYKGNPILSVRLVEIRHGSSWYRYVTSVVDPERLPPYVVGDLYNRRWTIETTFHTLKRLLGLSYLWTGSINGIKLQLWATWIFYVVLIDL</sequence>
<feature type="domain" description="Transposase IS4-like" evidence="2">
    <location>
        <begin position="66"/>
        <end position="184"/>
    </location>
</feature>
<evidence type="ECO:0000259" key="2">
    <source>
        <dbReference type="Pfam" id="PF01609"/>
    </source>
</evidence>
<protein>
    <submittedName>
        <fullName evidence="3">Transposase</fullName>
    </submittedName>
</protein>
<dbReference type="EMBL" id="JAIHOM010000270">
    <property type="protein sequence ID" value="MCW6039062.1"/>
    <property type="molecule type" value="Genomic_DNA"/>
</dbReference>
<dbReference type="PANTHER" id="PTHR33258:SF1">
    <property type="entry name" value="TRANSPOSASE INSL FOR INSERTION SEQUENCE ELEMENT IS186A-RELATED"/>
    <property type="match status" value="1"/>
</dbReference>
<accession>A0ABT3LC68</accession>
<name>A0ABT3LC68_9CYAN</name>
<dbReference type="InterPro" id="IPR002559">
    <property type="entry name" value="Transposase_11"/>
</dbReference>
<evidence type="ECO:0000256" key="1">
    <source>
        <dbReference type="SAM" id="MobiDB-lite"/>
    </source>
</evidence>
<evidence type="ECO:0000313" key="4">
    <source>
        <dbReference type="Proteomes" id="UP001526426"/>
    </source>
</evidence>